<reference evidence="2 3" key="1">
    <citation type="submission" date="2020-08" db="EMBL/GenBank/DDBJ databases">
        <title>Sequencing the genomes of 1000 actinobacteria strains.</title>
        <authorList>
            <person name="Klenk H.-P."/>
        </authorList>
    </citation>
    <scope>NUCLEOTIDE SEQUENCE [LARGE SCALE GENOMIC DNA]</scope>
    <source>
        <strain evidence="2 3">DSM 20146</strain>
    </source>
</reference>
<dbReference type="Pfam" id="PF04471">
    <property type="entry name" value="Mrr_cat"/>
    <property type="match status" value="1"/>
</dbReference>
<evidence type="ECO:0000313" key="2">
    <source>
        <dbReference type="EMBL" id="MBB2968007.1"/>
    </source>
</evidence>
<dbReference type="InterPro" id="IPR011335">
    <property type="entry name" value="Restrct_endonuc-II-like"/>
</dbReference>
<evidence type="ECO:0000259" key="1">
    <source>
        <dbReference type="Pfam" id="PF04471"/>
    </source>
</evidence>
<keyword evidence="2" id="KW-0255">Endonuclease</keyword>
<dbReference type="InterPro" id="IPR007560">
    <property type="entry name" value="Restrct_endonuc_IV_Mrr"/>
</dbReference>
<protein>
    <submittedName>
        <fullName evidence="2">Holliday junction resolvase-like predicted endonuclease</fullName>
    </submittedName>
</protein>
<keyword evidence="2" id="KW-0378">Hydrolase</keyword>
<name>A0A7W4UXK7_LEIAQ</name>
<dbReference type="GO" id="GO:0003677">
    <property type="term" value="F:DNA binding"/>
    <property type="evidence" value="ECO:0007669"/>
    <property type="project" value="InterPro"/>
</dbReference>
<dbReference type="AlphaFoldDB" id="A0A7W4UXK7"/>
<dbReference type="GO" id="GO:0009307">
    <property type="term" value="P:DNA restriction-modification system"/>
    <property type="evidence" value="ECO:0007669"/>
    <property type="project" value="InterPro"/>
</dbReference>
<dbReference type="SUPFAM" id="SSF52980">
    <property type="entry name" value="Restriction endonuclease-like"/>
    <property type="match status" value="1"/>
</dbReference>
<dbReference type="GO" id="GO:0004519">
    <property type="term" value="F:endonuclease activity"/>
    <property type="evidence" value="ECO:0007669"/>
    <property type="project" value="UniProtKB-KW"/>
</dbReference>
<evidence type="ECO:0000313" key="3">
    <source>
        <dbReference type="Proteomes" id="UP000538196"/>
    </source>
</evidence>
<dbReference type="RefSeq" id="WP_021765447.1">
    <property type="nucleotide sequence ID" value="NZ_JACHVP010000003.1"/>
</dbReference>
<accession>A0A7W4UXK7</accession>
<proteinExistence type="predicted"/>
<feature type="domain" description="Restriction endonuclease type IV Mrr" evidence="1">
    <location>
        <begin position="302"/>
        <end position="428"/>
    </location>
</feature>
<gene>
    <name evidence="2" type="ORF">FHX33_002777</name>
</gene>
<keyword evidence="2" id="KW-0540">Nuclease</keyword>
<sequence length="450" mass="49591">MGFDTYVQIGDRIAADWRKQTGQLPRLLFSRDELVVEPGSNRKQVTTVEFQSTAATVLETLDANGFGWAACVAAYGNIRSGIVAEAMFRGLYWAKLEADGLDDIESTKQTESIVAAARSAGPSKDLEELGQLLAAQWLDPELEEVLLFEELLMDEPLEVSTTLMFKAKDAAEAMHKPLLPTLRAVESIVFLFGEARLVAWPLLICILAKHLPPETPITYVLTEGIREFGIGDRASANEFVDSYWTKTGASMADYAENLGLLFGALAQFQKGLGGQFWIGRAISALARVDELNADRAKSTNKARGDALEALVDAIVRAEGPELVLLERNFRTTEEEIDLILTNGLLHPFWAAQHSPIVLVECKNWAERVGIDALRVFESKLEDRAGLARVGIFVSMSGFTKPFKDRLKSVQSKSVGVIFAVTGDDLRALVSRRQRLTEWLRGEGALRAFGQ</sequence>
<organism evidence="2 3">
    <name type="scientific">Leifsonia aquatica</name>
    <name type="common">Corynebacterium aquaticum</name>
    <dbReference type="NCBI Taxonomy" id="144185"/>
    <lineage>
        <taxon>Bacteria</taxon>
        <taxon>Bacillati</taxon>
        <taxon>Actinomycetota</taxon>
        <taxon>Actinomycetes</taxon>
        <taxon>Micrococcales</taxon>
        <taxon>Microbacteriaceae</taxon>
        <taxon>Leifsonia</taxon>
    </lineage>
</organism>
<comment type="caution">
    <text evidence="2">The sequence shown here is derived from an EMBL/GenBank/DDBJ whole genome shotgun (WGS) entry which is preliminary data.</text>
</comment>
<dbReference type="Proteomes" id="UP000538196">
    <property type="component" value="Unassembled WGS sequence"/>
</dbReference>
<dbReference type="EMBL" id="JACHVP010000003">
    <property type="protein sequence ID" value="MBB2968007.1"/>
    <property type="molecule type" value="Genomic_DNA"/>
</dbReference>
<keyword evidence="3" id="KW-1185">Reference proteome</keyword>